<dbReference type="PANTHER" id="PTHR13847">
    <property type="entry name" value="SARCOSINE DEHYDROGENASE-RELATED"/>
    <property type="match status" value="1"/>
</dbReference>
<dbReference type="EMBL" id="LAQT01000036">
    <property type="protein sequence ID" value="KPC49704.1"/>
    <property type="molecule type" value="Genomic_DNA"/>
</dbReference>
<proteinExistence type="predicted"/>
<dbReference type="GO" id="GO:0016491">
    <property type="term" value="F:oxidoreductase activity"/>
    <property type="evidence" value="ECO:0007669"/>
    <property type="project" value="UniProtKB-KW"/>
</dbReference>
<dbReference type="RefSeq" id="WP_053939623.1">
    <property type="nucleotide sequence ID" value="NZ_LAQT01000036.1"/>
</dbReference>
<dbReference type="EC" id="1.4.3.-" evidence="3"/>
<dbReference type="Proteomes" id="UP000037939">
    <property type="component" value="Unassembled WGS sequence"/>
</dbReference>
<dbReference type="SUPFAM" id="SSF51905">
    <property type="entry name" value="FAD/NAD(P)-binding domain"/>
    <property type="match status" value="1"/>
</dbReference>
<dbReference type="InterPro" id="IPR006076">
    <property type="entry name" value="FAD-dep_OxRdtase"/>
</dbReference>
<feature type="domain" description="FAD dependent oxidoreductase" evidence="2">
    <location>
        <begin position="34"/>
        <end position="384"/>
    </location>
</feature>
<dbReference type="Gene3D" id="3.50.50.60">
    <property type="entry name" value="FAD/NAD(P)-binding domain"/>
    <property type="match status" value="1"/>
</dbReference>
<sequence>MNARETAMVAHSWYEASVTRPPADAALQGALDVDVCIVGAGYSGLSAALELRQRGFSVAVLEAEQVAWGASGRNGGQVLVGFANDDTVLRQLGPAAARQAWDISVAGVHLLHARVARYGIDCDLVRGYLHVATSARKAEGLRHWTAQMRDTFGYDPISDIAPKDVRNWIDSPRYVGAAHDALSGHIHPLKYALGLADAARQAGVQLFAHSAVSRIEHGPLVTLHTAQGRVRSRFALIAANAYVGQLLGKTGARIMPVRSFIIATEPLPPEQAQALIRGRAAVCDTNFMIDYFRLSADGRVLFGGRVTSGNAGPDALMPSLRARLAGVFPQLAHVAITHAWGGLVDVTMNRAPDFGRIAPNVYYLQGFCGHGVALTGMAGQLVAEAIAGQAERFDLFARLQHHRYPGGPGLHSTWLRLGVAYNQLKELV</sequence>
<dbReference type="STRING" id="857265.WG78_20315"/>
<keyword evidence="1 3" id="KW-0560">Oxidoreductase</keyword>
<organism evidence="3 4">
    <name type="scientific">Amantichitinum ursilacus</name>
    <dbReference type="NCBI Taxonomy" id="857265"/>
    <lineage>
        <taxon>Bacteria</taxon>
        <taxon>Pseudomonadati</taxon>
        <taxon>Pseudomonadota</taxon>
        <taxon>Betaproteobacteria</taxon>
        <taxon>Neisseriales</taxon>
        <taxon>Chitinibacteraceae</taxon>
        <taxon>Amantichitinum</taxon>
    </lineage>
</organism>
<dbReference type="InterPro" id="IPR036188">
    <property type="entry name" value="FAD/NAD-bd_sf"/>
</dbReference>
<dbReference type="GO" id="GO:0005737">
    <property type="term" value="C:cytoplasm"/>
    <property type="evidence" value="ECO:0007669"/>
    <property type="project" value="TreeGrafter"/>
</dbReference>
<dbReference type="PANTHER" id="PTHR13847:SF281">
    <property type="entry name" value="FAD DEPENDENT OXIDOREDUCTASE DOMAIN-CONTAINING PROTEIN"/>
    <property type="match status" value="1"/>
</dbReference>
<gene>
    <name evidence="3" type="primary">puuB_3</name>
    <name evidence="3" type="ORF">WG78_20315</name>
</gene>
<evidence type="ECO:0000313" key="4">
    <source>
        <dbReference type="Proteomes" id="UP000037939"/>
    </source>
</evidence>
<evidence type="ECO:0000259" key="2">
    <source>
        <dbReference type="Pfam" id="PF01266"/>
    </source>
</evidence>
<dbReference type="Pfam" id="PF01266">
    <property type="entry name" value="DAO"/>
    <property type="match status" value="1"/>
</dbReference>
<dbReference type="OrthoDB" id="9342835at2"/>
<evidence type="ECO:0000313" key="3">
    <source>
        <dbReference type="EMBL" id="KPC49704.1"/>
    </source>
</evidence>
<dbReference type="AlphaFoldDB" id="A0A0N0GL47"/>
<keyword evidence="4" id="KW-1185">Reference proteome</keyword>
<evidence type="ECO:0000256" key="1">
    <source>
        <dbReference type="ARBA" id="ARBA00023002"/>
    </source>
</evidence>
<protein>
    <submittedName>
        <fullName evidence="3">Gamma-glutamylputrescine oxidoreductase</fullName>
        <ecNumber evidence="3">1.4.3.-</ecNumber>
    </submittedName>
</protein>
<reference evidence="3 4" key="1">
    <citation type="submission" date="2015-07" db="EMBL/GenBank/DDBJ databases">
        <title>Draft genome sequence of the Amantichitinum ursilacus IGB-41, a new chitin-degrading bacterium.</title>
        <authorList>
            <person name="Kirstahler P."/>
            <person name="Guenther M."/>
            <person name="Grumaz C."/>
            <person name="Rupp S."/>
            <person name="Zibek S."/>
            <person name="Sohn K."/>
        </authorList>
    </citation>
    <scope>NUCLEOTIDE SEQUENCE [LARGE SCALE GENOMIC DNA]</scope>
    <source>
        <strain evidence="3 4">IGB-41</strain>
    </source>
</reference>
<comment type="caution">
    <text evidence="3">The sequence shown here is derived from an EMBL/GenBank/DDBJ whole genome shotgun (WGS) entry which is preliminary data.</text>
</comment>
<name>A0A0N0GL47_9NEIS</name>
<dbReference type="Gene3D" id="3.30.9.10">
    <property type="entry name" value="D-Amino Acid Oxidase, subunit A, domain 2"/>
    <property type="match status" value="1"/>
</dbReference>
<accession>A0A0N0GL47</accession>